<name>A0ABD3D4K2_9LAMI</name>
<gene>
    <name evidence="3" type="ORF">CASFOL_020706</name>
</gene>
<reference evidence="4" key="1">
    <citation type="journal article" date="2024" name="IScience">
        <title>Strigolactones Initiate the Formation of Haustorium-like Structures in Castilleja.</title>
        <authorList>
            <person name="Buerger M."/>
            <person name="Peterson D."/>
            <person name="Chory J."/>
        </authorList>
    </citation>
    <scope>NUCLEOTIDE SEQUENCE [LARGE SCALE GENOMIC DNA]</scope>
</reference>
<dbReference type="InterPro" id="IPR017451">
    <property type="entry name" value="F-box-assoc_interact_dom"/>
</dbReference>
<dbReference type="InterPro" id="IPR013187">
    <property type="entry name" value="F-box-assoc_dom_typ3"/>
</dbReference>
<dbReference type="Pfam" id="PF00646">
    <property type="entry name" value="F-box"/>
    <property type="match status" value="1"/>
</dbReference>
<proteinExistence type="predicted"/>
<accession>A0ABD3D4K2</accession>
<keyword evidence="4" id="KW-1185">Reference proteome</keyword>
<feature type="domain" description="F-box" evidence="1">
    <location>
        <begin position="18"/>
        <end position="55"/>
    </location>
</feature>
<dbReference type="PANTHER" id="PTHR31111">
    <property type="entry name" value="BNAA05G37150D PROTEIN-RELATED"/>
    <property type="match status" value="1"/>
</dbReference>
<evidence type="ECO:0008006" key="5">
    <source>
        <dbReference type="Google" id="ProtNLM"/>
    </source>
</evidence>
<evidence type="ECO:0000313" key="3">
    <source>
        <dbReference type="EMBL" id="KAL3636159.1"/>
    </source>
</evidence>
<dbReference type="Gene3D" id="1.20.1280.50">
    <property type="match status" value="1"/>
</dbReference>
<dbReference type="EMBL" id="JAVIJP010000027">
    <property type="protein sequence ID" value="KAL3636159.1"/>
    <property type="molecule type" value="Genomic_DNA"/>
</dbReference>
<dbReference type="NCBIfam" id="TIGR01640">
    <property type="entry name" value="F_box_assoc_1"/>
    <property type="match status" value="1"/>
</dbReference>
<dbReference type="AlphaFoldDB" id="A0ABD3D4K2"/>
<evidence type="ECO:0000259" key="2">
    <source>
        <dbReference type="Pfam" id="PF08268"/>
    </source>
</evidence>
<dbReference type="InterPro" id="IPR036047">
    <property type="entry name" value="F-box-like_dom_sf"/>
</dbReference>
<evidence type="ECO:0000259" key="1">
    <source>
        <dbReference type="Pfam" id="PF00646"/>
    </source>
</evidence>
<dbReference type="SUPFAM" id="SSF81383">
    <property type="entry name" value="F-box domain"/>
    <property type="match status" value="1"/>
</dbReference>
<protein>
    <recommendedName>
        <fullName evidence="5">F-box domain-containing protein</fullName>
    </recommendedName>
</protein>
<comment type="caution">
    <text evidence="3">The sequence shown here is derived from an EMBL/GenBank/DDBJ whole genome shotgun (WGS) entry which is preliminary data.</text>
</comment>
<dbReference type="InterPro" id="IPR001810">
    <property type="entry name" value="F-box_dom"/>
</dbReference>
<dbReference type="Pfam" id="PF08268">
    <property type="entry name" value="FBA_3"/>
    <property type="match status" value="1"/>
</dbReference>
<dbReference type="Proteomes" id="UP001632038">
    <property type="component" value="Unassembled WGS sequence"/>
</dbReference>
<organism evidence="3 4">
    <name type="scientific">Castilleja foliolosa</name>
    <dbReference type="NCBI Taxonomy" id="1961234"/>
    <lineage>
        <taxon>Eukaryota</taxon>
        <taxon>Viridiplantae</taxon>
        <taxon>Streptophyta</taxon>
        <taxon>Embryophyta</taxon>
        <taxon>Tracheophyta</taxon>
        <taxon>Spermatophyta</taxon>
        <taxon>Magnoliopsida</taxon>
        <taxon>eudicotyledons</taxon>
        <taxon>Gunneridae</taxon>
        <taxon>Pentapetalae</taxon>
        <taxon>asterids</taxon>
        <taxon>lamiids</taxon>
        <taxon>Lamiales</taxon>
        <taxon>Orobanchaceae</taxon>
        <taxon>Pedicularideae</taxon>
        <taxon>Castillejinae</taxon>
        <taxon>Castilleja</taxon>
    </lineage>
</organism>
<sequence>MERVKKVLFANRSTLPTLPDDIIFYHIFPRLPVKSIHRFRCVSTSCRRLTSDRNFLAALRLHSGRYFLSFSTSMHWQLAPYSVNRSGAASAVPISGNHLTYAKIVNGLMLTVHGGYKTLVVSVSNTVTNERFLLPSFPEPSSMDMMHFYFCHEPETDRYKVLRTTAIGAYNDANPTIMKYSVFTLGAHATWKDYTLLQLYQTGNSRSVCINGTLYCTRFSWNNSVDGHISVIGAFTVKRKCFYAVKYPDGLPSSRYNHCHLIEMNGALAIADVDRDFDCRAMKVWIKEKGKFRFGEETWTEHRIEFDPRWEAIYGLPLSYSFSTSLDGEIMMGSTRMRSGHGCWIFVYDMERREWRIVEIEGLGDRMILGNFSIDEYVESPFLLRQILYPSSHQLVSKIV</sequence>
<dbReference type="PANTHER" id="PTHR31111:SF138">
    <property type="entry name" value="F-BOX ASSOCIATED DOMAIN-CONTAINING PROTEIN"/>
    <property type="match status" value="1"/>
</dbReference>
<evidence type="ECO:0000313" key="4">
    <source>
        <dbReference type="Proteomes" id="UP001632038"/>
    </source>
</evidence>
<feature type="domain" description="F-box associated beta-propeller type 3" evidence="2">
    <location>
        <begin position="85"/>
        <end position="368"/>
    </location>
</feature>